<dbReference type="GO" id="GO:0046373">
    <property type="term" value="P:L-arabinose metabolic process"/>
    <property type="evidence" value="ECO:0007669"/>
    <property type="project" value="InterPro"/>
</dbReference>
<gene>
    <name evidence="8" type="primary">abfA_5</name>
    <name evidence="8" type="ORF">SDC9_92451</name>
</gene>
<accession>A0A644ZXR5</accession>
<comment type="similarity">
    <text evidence="2">Belongs to the glycosyl hydrolase 51 family.</text>
</comment>
<comment type="caution">
    <text evidence="8">The sequence shown here is derived from an EMBL/GenBank/DDBJ whole genome shotgun (WGS) entry which is preliminary data.</text>
</comment>
<dbReference type="PANTHER" id="PTHR43576">
    <property type="entry name" value="ALPHA-L-ARABINOFURANOSIDASE C-RELATED"/>
    <property type="match status" value="1"/>
</dbReference>
<evidence type="ECO:0000256" key="6">
    <source>
        <dbReference type="ARBA" id="ARBA00023295"/>
    </source>
</evidence>
<evidence type="ECO:0000256" key="3">
    <source>
        <dbReference type="ARBA" id="ARBA00012670"/>
    </source>
</evidence>
<dbReference type="Pfam" id="PF22848">
    <property type="entry name" value="ASD1_dom"/>
    <property type="match status" value="1"/>
</dbReference>
<comment type="catalytic activity">
    <reaction evidence="1">
        <text>Hydrolysis of terminal non-reducing alpha-L-arabinofuranoside residues in alpha-L-arabinosides.</text>
        <dbReference type="EC" id="3.2.1.55"/>
    </reaction>
</comment>
<name>A0A644ZXR5_9ZZZZ</name>
<dbReference type="EC" id="3.2.1.55" evidence="3"/>
<evidence type="ECO:0000313" key="8">
    <source>
        <dbReference type="EMBL" id="MPM45759.1"/>
    </source>
</evidence>
<dbReference type="Gene3D" id="2.60.40.1180">
    <property type="entry name" value="Golgi alpha-mannosidase II"/>
    <property type="match status" value="1"/>
</dbReference>
<dbReference type="PANTHER" id="PTHR43576:SF3">
    <property type="entry name" value="ALPHA-L-ARABINOFURANOSIDASE C"/>
    <property type="match status" value="1"/>
</dbReference>
<keyword evidence="5" id="KW-0119">Carbohydrate metabolism</keyword>
<keyword evidence="6 8" id="KW-0326">Glycosidase</keyword>
<dbReference type="SUPFAM" id="SSF51445">
    <property type="entry name" value="(Trans)glycosidases"/>
    <property type="match status" value="1"/>
</dbReference>
<evidence type="ECO:0000259" key="7">
    <source>
        <dbReference type="SMART" id="SM00813"/>
    </source>
</evidence>
<dbReference type="InterPro" id="IPR013780">
    <property type="entry name" value="Glyco_hydro_b"/>
</dbReference>
<reference evidence="8" key="1">
    <citation type="submission" date="2019-08" db="EMBL/GenBank/DDBJ databases">
        <authorList>
            <person name="Kucharzyk K."/>
            <person name="Murdoch R.W."/>
            <person name="Higgins S."/>
            <person name="Loffler F."/>
        </authorList>
    </citation>
    <scope>NUCLEOTIDE SEQUENCE</scope>
</reference>
<dbReference type="GO" id="GO:0000272">
    <property type="term" value="P:polysaccharide catabolic process"/>
    <property type="evidence" value="ECO:0007669"/>
    <property type="project" value="TreeGrafter"/>
</dbReference>
<dbReference type="SUPFAM" id="SSF51011">
    <property type="entry name" value="Glycosyl hydrolase domain"/>
    <property type="match status" value="1"/>
</dbReference>
<sequence>MKQASARIERSGMGMPIDNRLYGSFIEHLGRAVYGGIYQPGHPSANKNGFRTDVIDLVRKLRVPIIRYPGGNFVSGYNWEDGVGPKENRPTRLDLAWFTKETNEVGMQEFAQWLEEVDSELMMAINLGTRGADEARNLLEYSNHKGGTYYSDLRISHGHTDPYNIKTWCLGNEMDGPWQICSKTAHEYGRLAAETAKLMKWIDPSIELVACGSSNSNMPTFGKWESTVLDLTYDHVEYISLHEYYGNFDNDTPSYLASNLVMDNFIKSVVNICDAEKAKRHSNKQINLSFDEWNVWFHTKESDKKIEHWIEAPHRLEDIYTFEDALLVGGLLITLIKHADRVKIACLAQLVNVIAPIMTEEKEGAWMQTIYHPFLHASLYGRGESLPVQLSSPTYDCKKMEQVPYLDAVSVFNEEQQELTVFLLNRSLDEDLETSFDLRSFEKLKGIEHIVMEGFPLKAVNSFSNPHAVEPKRLPLHLVQKGGIFSLVVKKASWNVLRFSTK</sequence>
<dbReference type="Gene3D" id="3.20.20.80">
    <property type="entry name" value="Glycosidases"/>
    <property type="match status" value="1"/>
</dbReference>
<evidence type="ECO:0000256" key="1">
    <source>
        <dbReference type="ARBA" id="ARBA00001462"/>
    </source>
</evidence>
<feature type="domain" description="Alpha-L-arabinofuranosidase C-terminal" evidence="7">
    <location>
        <begin position="291"/>
        <end position="493"/>
    </location>
</feature>
<evidence type="ECO:0000256" key="4">
    <source>
        <dbReference type="ARBA" id="ARBA00022801"/>
    </source>
</evidence>
<dbReference type="AlphaFoldDB" id="A0A644ZXR5"/>
<proteinExistence type="inferred from homology"/>
<protein>
    <recommendedName>
        <fullName evidence="3">non-reducing end alpha-L-arabinofuranosidase</fullName>
        <ecNumber evidence="3">3.2.1.55</ecNumber>
    </recommendedName>
</protein>
<dbReference type="InterPro" id="IPR055235">
    <property type="entry name" value="ASD1_cat"/>
</dbReference>
<dbReference type="SMART" id="SM00813">
    <property type="entry name" value="Alpha-L-AF_C"/>
    <property type="match status" value="1"/>
</dbReference>
<dbReference type="EMBL" id="VSSQ01011006">
    <property type="protein sequence ID" value="MPM45759.1"/>
    <property type="molecule type" value="Genomic_DNA"/>
</dbReference>
<dbReference type="InterPro" id="IPR017853">
    <property type="entry name" value="GH"/>
</dbReference>
<evidence type="ECO:0000256" key="5">
    <source>
        <dbReference type="ARBA" id="ARBA00023277"/>
    </source>
</evidence>
<dbReference type="Pfam" id="PF06964">
    <property type="entry name" value="Alpha-L-AF_C"/>
    <property type="match status" value="1"/>
</dbReference>
<dbReference type="GO" id="GO:0046556">
    <property type="term" value="F:alpha-L-arabinofuranosidase activity"/>
    <property type="evidence" value="ECO:0007669"/>
    <property type="project" value="UniProtKB-EC"/>
</dbReference>
<keyword evidence="4 8" id="KW-0378">Hydrolase</keyword>
<evidence type="ECO:0000256" key="2">
    <source>
        <dbReference type="ARBA" id="ARBA00007186"/>
    </source>
</evidence>
<organism evidence="8">
    <name type="scientific">bioreactor metagenome</name>
    <dbReference type="NCBI Taxonomy" id="1076179"/>
    <lineage>
        <taxon>unclassified sequences</taxon>
        <taxon>metagenomes</taxon>
        <taxon>ecological metagenomes</taxon>
    </lineage>
</organism>
<dbReference type="InterPro" id="IPR010720">
    <property type="entry name" value="Alpha-L-AF_C"/>
</dbReference>